<accession>A0A3M5UPU1</accession>
<name>A0A3M5UPU1_PSESX</name>
<dbReference type="EMBL" id="RBUA01001207">
    <property type="protein sequence ID" value="RMU47563.1"/>
    <property type="molecule type" value="Genomic_DNA"/>
</dbReference>
<sequence length="110" mass="11619">MTVKLLVAAHCQLMQGIDQITAVAPLLGQREVVADASVVPGKRFAGGGVRLATLQRIKRMPEALPLIPMTGFKQALLHRGPNRLRAMPFTCATALPAGMRSGSARMAASS</sequence>
<reference evidence="1 2" key="1">
    <citation type="submission" date="2018-08" db="EMBL/GenBank/DDBJ databases">
        <title>Recombination of ecologically and evolutionarily significant loci maintains genetic cohesion in the Pseudomonas syringae species complex.</title>
        <authorList>
            <person name="Dillon M."/>
            <person name="Thakur S."/>
            <person name="Almeida R.N.D."/>
            <person name="Weir B.S."/>
            <person name="Guttman D.S."/>
        </authorList>
    </citation>
    <scope>NUCLEOTIDE SEQUENCE [LARGE SCALE GENOMIC DNA]</scope>
    <source>
        <strain evidence="1 2">ICMP 14479</strain>
    </source>
</reference>
<organism evidence="1 2">
    <name type="scientific">Pseudomonas syringae pv. avii</name>
    <dbReference type="NCBI Taxonomy" id="663959"/>
    <lineage>
        <taxon>Bacteria</taxon>
        <taxon>Pseudomonadati</taxon>
        <taxon>Pseudomonadota</taxon>
        <taxon>Gammaproteobacteria</taxon>
        <taxon>Pseudomonadales</taxon>
        <taxon>Pseudomonadaceae</taxon>
        <taxon>Pseudomonas</taxon>
        <taxon>Pseudomonas syringae</taxon>
    </lineage>
</organism>
<dbReference type="Proteomes" id="UP000280395">
    <property type="component" value="Unassembled WGS sequence"/>
</dbReference>
<evidence type="ECO:0000313" key="2">
    <source>
        <dbReference type="Proteomes" id="UP000280395"/>
    </source>
</evidence>
<proteinExistence type="predicted"/>
<comment type="caution">
    <text evidence="1">The sequence shown here is derived from an EMBL/GenBank/DDBJ whole genome shotgun (WGS) entry which is preliminary data.</text>
</comment>
<gene>
    <name evidence="1" type="ORF">ALP29_200528</name>
</gene>
<protein>
    <submittedName>
        <fullName evidence="1">Uncharacterized protein</fullName>
    </submittedName>
</protein>
<dbReference type="AlphaFoldDB" id="A0A3M5UPU1"/>
<evidence type="ECO:0000313" key="1">
    <source>
        <dbReference type="EMBL" id="RMU47563.1"/>
    </source>
</evidence>